<comment type="caution">
    <text evidence="5">The sequence shown here is derived from an EMBL/GenBank/DDBJ whole genome shotgun (WGS) entry which is preliminary data.</text>
</comment>
<reference evidence="5" key="1">
    <citation type="submission" date="2017-09" db="EMBL/GenBank/DDBJ databases">
        <title>Polyketide synthases of a Diaporthe helianthi virulent isolate.</title>
        <authorList>
            <person name="Baroncelli R."/>
        </authorList>
    </citation>
    <scope>NUCLEOTIDE SEQUENCE [LARGE SCALE GENOMIC DNA]</scope>
    <source>
        <strain evidence="5">7/96</strain>
    </source>
</reference>
<dbReference type="SUPFAM" id="SSF50978">
    <property type="entry name" value="WD40 repeat-like"/>
    <property type="match status" value="1"/>
</dbReference>
<dbReference type="AlphaFoldDB" id="A0A2P5HK19"/>
<feature type="compositionally biased region" description="Basic residues" evidence="4">
    <location>
        <begin position="1"/>
        <end position="11"/>
    </location>
</feature>
<dbReference type="InterPro" id="IPR015943">
    <property type="entry name" value="WD40/YVTN_repeat-like_dom_sf"/>
</dbReference>
<proteinExistence type="predicted"/>
<evidence type="ECO:0000256" key="3">
    <source>
        <dbReference type="ARBA" id="ARBA00023242"/>
    </source>
</evidence>
<dbReference type="InParanoid" id="A0A2P5HK19"/>
<name>A0A2P5HK19_DIAHE</name>
<feature type="compositionally biased region" description="Acidic residues" evidence="4">
    <location>
        <begin position="21"/>
        <end position="73"/>
    </location>
</feature>
<feature type="compositionally biased region" description="Basic and acidic residues" evidence="4">
    <location>
        <begin position="668"/>
        <end position="682"/>
    </location>
</feature>
<dbReference type="EMBL" id="MAVT02001575">
    <property type="protein sequence ID" value="POS70586.1"/>
    <property type="molecule type" value="Genomic_DNA"/>
</dbReference>
<dbReference type="OrthoDB" id="4703at2759"/>
<feature type="compositionally biased region" description="Basic residues" evidence="4">
    <location>
        <begin position="105"/>
        <end position="119"/>
    </location>
</feature>
<evidence type="ECO:0000256" key="1">
    <source>
        <dbReference type="ARBA" id="ARBA00004123"/>
    </source>
</evidence>
<protein>
    <recommendedName>
        <fullName evidence="7">Transcription factor TFIIIC complex subunit Tfc6</fullName>
    </recommendedName>
</protein>
<dbReference type="GO" id="GO:0006383">
    <property type="term" value="P:transcription by RNA polymerase III"/>
    <property type="evidence" value="ECO:0007669"/>
    <property type="project" value="TreeGrafter"/>
</dbReference>
<keyword evidence="3" id="KW-0539">Nucleus</keyword>
<feature type="region of interest" description="Disordered" evidence="4">
    <location>
        <begin position="664"/>
        <end position="705"/>
    </location>
</feature>
<dbReference type="GO" id="GO:0005634">
    <property type="term" value="C:nucleus"/>
    <property type="evidence" value="ECO:0007669"/>
    <property type="project" value="UniProtKB-SubCell"/>
</dbReference>
<dbReference type="PANTHER" id="PTHR15052">
    <property type="entry name" value="RNA POLYMERASE III TRANSCRIPTION INITIATION FACTOR COMPLEX SUBUNIT"/>
    <property type="match status" value="1"/>
</dbReference>
<accession>A0A2P5HK19</accession>
<dbReference type="STRING" id="158607.A0A2P5HK19"/>
<keyword evidence="6" id="KW-1185">Reference proteome</keyword>
<feature type="region of interest" description="Disordered" evidence="4">
    <location>
        <begin position="1"/>
        <end position="119"/>
    </location>
</feature>
<comment type="subcellular location">
    <subcellularLocation>
        <location evidence="1">Nucleus</location>
    </subcellularLocation>
</comment>
<keyword evidence="2" id="KW-0804">Transcription</keyword>
<evidence type="ECO:0000256" key="4">
    <source>
        <dbReference type="SAM" id="MobiDB-lite"/>
    </source>
</evidence>
<evidence type="ECO:0008006" key="7">
    <source>
        <dbReference type="Google" id="ProtNLM"/>
    </source>
</evidence>
<gene>
    <name evidence="5" type="ORF">DHEL01_v211022</name>
</gene>
<dbReference type="InterPro" id="IPR036322">
    <property type="entry name" value="WD40_repeat_dom_sf"/>
</dbReference>
<dbReference type="PANTHER" id="PTHR15052:SF2">
    <property type="entry name" value="GENERAL TRANSCRIPTION FACTOR 3C POLYPEPTIDE 2"/>
    <property type="match status" value="1"/>
</dbReference>
<sequence length="764" mass="85397">MRTRKANKSKRFSFTETYGIESDDDSDRPAEVEDTDEDDDVDFDVTQDAEDGQGASDDEDEEDEDEQGAEIEEGGPLGGGDEPEAVDGEDIVHIQSEDDGVVGTPRKRHTRVPRGRGRWRKNLPKRTTVHAVPPYPTDLRKTRVYDGPLKRWTRSHQLLTMLYGPDQARLAVARGMFKKWFTSQVLPSKTYSGTGGVMSSPWLAENDEVKQRQWARTWHERCRAAGQTQRSHKIRPEHIDMFRPPPESLICFLGPFNNQTQARSSYGFGQSLLENGQPQAPVDPELQQEATPARGWLLDTGALPLGIGWAPITGRQEQYLAVCTIPPSDQDIKLSRSADVDSEEKKGSVQIWSIPCHKADGSHARLVHHFWFDWGRSKRLQWCPIPSPDDSKVGLLAVLCGDGQARVLEVPKSTSGQTNYEWITSPVATVGFTDEYMVHATSLAWVNTNRICLGHTDGSISLWSICPRHMLMRKSVHISYILDIASGFPSYPYHIASTPVGGCPTVTDLNLPSAETTYIPMVGAVNFQHNLVDWNDHLQGFFGMHPAPIPHNTIIGWGHIRYYTQSRTLMTAPNPPMCLASGRTHPFTLVGCADGSLWAINPLRILLKDRGDPIYKLKILQHEFRPATKLGGAVLQQQQQQWDRQVVRGAARILQGFLPEMNSNPRAEYVREQNKKRNEANRRKTKGNGKKKALDDDTDDDDDLLTKGEGKALSKLLDETRAVVHDARTRIVVAAWNPNVEYGWWAAAAMGSGLVKIMDLGIGE</sequence>
<organism evidence="5 6">
    <name type="scientific">Diaporthe helianthi</name>
    <dbReference type="NCBI Taxonomy" id="158607"/>
    <lineage>
        <taxon>Eukaryota</taxon>
        <taxon>Fungi</taxon>
        <taxon>Dikarya</taxon>
        <taxon>Ascomycota</taxon>
        <taxon>Pezizomycotina</taxon>
        <taxon>Sordariomycetes</taxon>
        <taxon>Sordariomycetidae</taxon>
        <taxon>Diaporthales</taxon>
        <taxon>Diaporthaceae</taxon>
        <taxon>Diaporthe</taxon>
    </lineage>
</organism>
<evidence type="ECO:0000256" key="2">
    <source>
        <dbReference type="ARBA" id="ARBA00023163"/>
    </source>
</evidence>
<dbReference type="GO" id="GO:0000127">
    <property type="term" value="C:transcription factor TFIIIC complex"/>
    <property type="evidence" value="ECO:0007669"/>
    <property type="project" value="TreeGrafter"/>
</dbReference>
<dbReference type="InterPro" id="IPR052416">
    <property type="entry name" value="GTF3C_component"/>
</dbReference>
<dbReference type="Gene3D" id="2.130.10.10">
    <property type="entry name" value="YVTN repeat-like/Quinoprotein amine dehydrogenase"/>
    <property type="match status" value="1"/>
</dbReference>
<dbReference type="Proteomes" id="UP000094444">
    <property type="component" value="Unassembled WGS sequence"/>
</dbReference>
<evidence type="ECO:0000313" key="5">
    <source>
        <dbReference type="EMBL" id="POS70586.1"/>
    </source>
</evidence>
<evidence type="ECO:0000313" key="6">
    <source>
        <dbReference type="Proteomes" id="UP000094444"/>
    </source>
</evidence>